<protein>
    <submittedName>
        <fullName evidence="9">P-loop containing nucleoside triphosphate hydrolase protein</fullName>
    </submittedName>
</protein>
<keyword evidence="10" id="KW-1185">Reference proteome</keyword>
<reference evidence="9" key="1">
    <citation type="submission" date="2022-12" db="EMBL/GenBank/DDBJ databases">
        <authorList>
            <person name="Petersen C."/>
        </authorList>
    </citation>
    <scope>NUCLEOTIDE SEQUENCE</scope>
    <source>
        <strain evidence="9">IBT 21472</strain>
    </source>
</reference>
<dbReference type="InterPro" id="IPR039421">
    <property type="entry name" value="Type_1_exporter"/>
</dbReference>
<dbReference type="EMBL" id="JAPZBO010000010">
    <property type="protein sequence ID" value="KAJ5299174.1"/>
    <property type="molecule type" value="Genomic_DNA"/>
</dbReference>
<evidence type="ECO:0000256" key="5">
    <source>
        <dbReference type="ARBA" id="ARBA00022989"/>
    </source>
</evidence>
<dbReference type="SUPFAM" id="SSF90123">
    <property type="entry name" value="ABC transporter transmembrane region"/>
    <property type="match status" value="1"/>
</dbReference>
<accession>A0A9W9PLA3</accession>
<dbReference type="GO" id="GO:0005524">
    <property type="term" value="F:ATP binding"/>
    <property type="evidence" value="ECO:0007669"/>
    <property type="project" value="InterPro"/>
</dbReference>
<reference evidence="9" key="2">
    <citation type="journal article" date="2023" name="IMA Fungus">
        <title>Comparative genomic study of the Penicillium genus elucidates a diverse pangenome and 15 lateral gene transfer events.</title>
        <authorList>
            <person name="Petersen C."/>
            <person name="Sorensen T."/>
            <person name="Nielsen M.R."/>
            <person name="Sondergaard T.E."/>
            <person name="Sorensen J.L."/>
            <person name="Fitzpatrick D.A."/>
            <person name="Frisvad J.C."/>
            <person name="Nielsen K.L."/>
        </authorList>
    </citation>
    <scope>NUCLEOTIDE SEQUENCE</scope>
    <source>
        <strain evidence="9">IBT 21472</strain>
    </source>
</reference>
<keyword evidence="9" id="KW-0378">Hydrolase</keyword>
<dbReference type="PANTHER" id="PTHR43394">
    <property type="entry name" value="ATP-DEPENDENT PERMEASE MDL1, MITOCHONDRIAL"/>
    <property type="match status" value="1"/>
</dbReference>
<proteinExistence type="predicted"/>
<comment type="caution">
    <text evidence="9">The sequence shown here is derived from an EMBL/GenBank/DDBJ whole genome shotgun (WGS) entry which is preliminary data.</text>
</comment>
<keyword evidence="4" id="KW-0677">Repeat</keyword>
<keyword evidence="5 7" id="KW-1133">Transmembrane helix</keyword>
<dbReference type="Gene3D" id="1.20.1560.10">
    <property type="entry name" value="ABC transporter type 1, transmembrane domain"/>
    <property type="match status" value="1"/>
</dbReference>
<dbReference type="InterPro" id="IPR036640">
    <property type="entry name" value="ABC1_TM_sf"/>
</dbReference>
<keyword evidence="2" id="KW-0813">Transport</keyword>
<dbReference type="Pfam" id="PF00664">
    <property type="entry name" value="ABC_membrane"/>
    <property type="match status" value="1"/>
</dbReference>
<dbReference type="GO" id="GO:0005743">
    <property type="term" value="C:mitochondrial inner membrane"/>
    <property type="evidence" value="ECO:0007669"/>
    <property type="project" value="TreeGrafter"/>
</dbReference>
<evidence type="ECO:0000256" key="4">
    <source>
        <dbReference type="ARBA" id="ARBA00022737"/>
    </source>
</evidence>
<evidence type="ECO:0000313" key="9">
    <source>
        <dbReference type="EMBL" id="KAJ5299174.1"/>
    </source>
</evidence>
<comment type="subcellular location">
    <subcellularLocation>
        <location evidence="1">Membrane</location>
        <topology evidence="1">Multi-pass membrane protein</topology>
    </subcellularLocation>
</comment>
<dbReference type="AlphaFoldDB" id="A0A9W9PLA3"/>
<name>A0A9W9PLA3_9EURO</name>
<keyword evidence="6 7" id="KW-0472">Membrane</keyword>
<evidence type="ECO:0000256" key="7">
    <source>
        <dbReference type="SAM" id="Phobius"/>
    </source>
</evidence>
<dbReference type="Proteomes" id="UP001147746">
    <property type="component" value="Unassembled WGS sequence"/>
</dbReference>
<dbReference type="InterPro" id="IPR011527">
    <property type="entry name" value="ABC1_TM_dom"/>
</dbReference>
<dbReference type="GO" id="GO:0016787">
    <property type="term" value="F:hydrolase activity"/>
    <property type="evidence" value="ECO:0007669"/>
    <property type="project" value="UniProtKB-KW"/>
</dbReference>
<organism evidence="9 10">
    <name type="scientific">Penicillium atrosanguineum</name>
    <dbReference type="NCBI Taxonomy" id="1132637"/>
    <lineage>
        <taxon>Eukaryota</taxon>
        <taxon>Fungi</taxon>
        <taxon>Dikarya</taxon>
        <taxon>Ascomycota</taxon>
        <taxon>Pezizomycotina</taxon>
        <taxon>Eurotiomycetes</taxon>
        <taxon>Eurotiomycetidae</taxon>
        <taxon>Eurotiales</taxon>
        <taxon>Aspergillaceae</taxon>
        <taxon>Penicillium</taxon>
    </lineage>
</organism>
<gene>
    <name evidence="9" type="ORF">N7476_010731</name>
</gene>
<feature type="transmembrane region" description="Helical" evidence="7">
    <location>
        <begin position="54"/>
        <end position="75"/>
    </location>
</feature>
<evidence type="ECO:0000256" key="2">
    <source>
        <dbReference type="ARBA" id="ARBA00022448"/>
    </source>
</evidence>
<evidence type="ECO:0000256" key="3">
    <source>
        <dbReference type="ARBA" id="ARBA00022692"/>
    </source>
</evidence>
<dbReference type="GO" id="GO:0015421">
    <property type="term" value="F:ABC-type oligopeptide transporter activity"/>
    <property type="evidence" value="ECO:0007669"/>
    <property type="project" value="TreeGrafter"/>
</dbReference>
<evidence type="ECO:0000259" key="8">
    <source>
        <dbReference type="PROSITE" id="PS50929"/>
    </source>
</evidence>
<evidence type="ECO:0000313" key="10">
    <source>
        <dbReference type="Proteomes" id="UP001147746"/>
    </source>
</evidence>
<dbReference type="PROSITE" id="PS50929">
    <property type="entry name" value="ABC_TM1F"/>
    <property type="match status" value="1"/>
</dbReference>
<dbReference type="GO" id="GO:0090374">
    <property type="term" value="P:oligopeptide export from mitochondrion"/>
    <property type="evidence" value="ECO:0007669"/>
    <property type="project" value="TreeGrafter"/>
</dbReference>
<evidence type="ECO:0000256" key="1">
    <source>
        <dbReference type="ARBA" id="ARBA00004141"/>
    </source>
</evidence>
<evidence type="ECO:0000256" key="6">
    <source>
        <dbReference type="ARBA" id="ARBA00023136"/>
    </source>
</evidence>
<dbReference type="PANTHER" id="PTHR43394:SF11">
    <property type="entry name" value="ATP-BINDING CASSETTE TRANSPORTER"/>
    <property type="match status" value="1"/>
</dbReference>
<feature type="domain" description="ABC transmembrane type-1" evidence="8">
    <location>
        <begin position="15"/>
        <end position="103"/>
    </location>
</feature>
<sequence length="128" mass="14399">MSSITSQQDEARPEALNPLAPVIYGLLVSVFNGFENGTVEASELRSKVATFSLYYVYLSIALFVFTYVATVGFYYSGDRIARALRTAYLSAILRQNMAFFDTQAQERSGVGSCRTWGPCSRRLRVNWR</sequence>
<keyword evidence="3 7" id="KW-0812">Transmembrane</keyword>